<organism evidence="7 8">
    <name type="scientific">Blyttiomyces helicus</name>
    <dbReference type="NCBI Taxonomy" id="388810"/>
    <lineage>
        <taxon>Eukaryota</taxon>
        <taxon>Fungi</taxon>
        <taxon>Fungi incertae sedis</taxon>
        <taxon>Chytridiomycota</taxon>
        <taxon>Chytridiomycota incertae sedis</taxon>
        <taxon>Chytridiomycetes</taxon>
        <taxon>Chytridiomycetes incertae sedis</taxon>
        <taxon>Blyttiomyces</taxon>
    </lineage>
</organism>
<comment type="subcellular location">
    <subcellularLocation>
        <location evidence="1">Membrane</location>
        <topology evidence="1">Multi-pass membrane protein</topology>
    </subcellularLocation>
</comment>
<dbReference type="Gene3D" id="1.20.120.350">
    <property type="entry name" value="Voltage-gated potassium channels. Chain C"/>
    <property type="match status" value="1"/>
</dbReference>
<dbReference type="GO" id="GO:0036128">
    <property type="term" value="C:CatSper complex"/>
    <property type="evidence" value="ECO:0007669"/>
    <property type="project" value="TreeGrafter"/>
</dbReference>
<protein>
    <submittedName>
        <fullName evidence="7">Ion transport protein-domain-containing protein</fullName>
    </submittedName>
</protein>
<keyword evidence="3 5" id="KW-1133">Transmembrane helix</keyword>
<evidence type="ECO:0000256" key="5">
    <source>
        <dbReference type="SAM" id="Phobius"/>
    </source>
</evidence>
<feature type="domain" description="Ion transport" evidence="6">
    <location>
        <begin position="67"/>
        <end position="314"/>
    </location>
</feature>
<feature type="transmembrane region" description="Helical" evidence="5">
    <location>
        <begin position="139"/>
        <end position="158"/>
    </location>
</feature>
<dbReference type="PANTHER" id="PTHR47131">
    <property type="entry name" value="CATION CHANNEL SPERM-ASSOCIATED PROTEIN 3"/>
    <property type="match status" value="1"/>
</dbReference>
<keyword evidence="2 5" id="KW-0812">Transmembrane</keyword>
<feature type="transmembrane region" description="Helical" evidence="5">
    <location>
        <begin position="68"/>
        <end position="88"/>
    </location>
</feature>
<dbReference type="GO" id="GO:0006814">
    <property type="term" value="P:sodium ion transport"/>
    <property type="evidence" value="ECO:0007669"/>
    <property type="project" value="TreeGrafter"/>
</dbReference>
<dbReference type="InterPro" id="IPR027359">
    <property type="entry name" value="Volt_channel_dom_sf"/>
</dbReference>
<dbReference type="SUPFAM" id="SSF81324">
    <property type="entry name" value="Voltage-gated potassium channels"/>
    <property type="match status" value="1"/>
</dbReference>
<accession>A0A4P9W2V0</accession>
<dbReference type="GO" id="GO:0030317">
    <property type="term" value="P:flagellated sperm motility"/>
    <property type="evidence" value="ECO:0007669"/>
    <property type="project" value="TreeGrafter"/>
</dbReference>
<evidence type="ECO:0000256" key="2">
    <source>
        <dbReference type="ARBA" id="ARBA00022692"/>
    </source>
</evidence>
<sequence>MPVDSRLLTILAVSTHSSGASQNAAIHLDPTLNVSSRAAAAVGRKPGGSGSGSQDLIRYLAKIVKNKHFDTVIIATVLINVAIITAQVQTLNSPTTSSALAIADASAILEPIFLATYTVEFLIKIVIEPRRFWASSYNCFDFAILFVTFAEFIAGFYVGSVMGVELGVLAWWRVFLYRFGLAMRSLRSFKTVAFIRSLKIVVNALLQTIRNNVFDILAILLVLMFIFGVLGNSVFGVSDAPLSTPDWGNLGAAFMTLWVFVCADGWIIYQEHLSTDGFFGSEAFTITFIVIGNFIIANLFIGVICQNIDEATEMERLQREHARKEAKKNKRELFLRKQRRDMIHLVAHKSEKNRDFQQVLQEMVGTLRHEDLVPMRYLACNLTWIETFLITLQYHENTMFRSQQTRFAIAHAVAEY</sequence>
<dbReference type="EMBL" id="KZ999004">
    <property type="protein sequence ID" value="RKO85513.1"/>
    <property type="molecule type" value="Genomic_DNA"/>
</dbReference>
<evidence type="ECO:0000256" key="4">
    <source>
        <dbReference type="ARBA" id="ARBA00023136"/>
    </source>
</evidence>
<feature type="transmembrane region" description="Helical" evidence="5">
    <location>
        <begin position="281"/>
        <end position="304"/>
    </location>
</feature>
<dbReference type="OrthoDB" id="416585at2759"/>
<evidence type="ECO:0000256" key="3">
    <source>
        <dbReference type="ARBA" id="ARBA00022989"/>
    </source>
</evidence>
<evidence type="ECO:0000313" key="8">
    <source>
        <dbReference type="Proteomes" id="UP000269721"/>
    </source>
</evidence>
<dbReference type="PANTHER" id="PTHR47131:SF1">
    <property type="entry name" value="CATION CHANNEL SPERM-ASSOCIATED PROTEIN 3"/>
    <property type="match status" value="1"/>
</dbReference>
<dbReference type="Proteomes" id="UP000269721">
    <property type="component" value="Unassembled WGS sequence"/>
</dbReference>
<evidence type="ECO:0000313" key="7">
    <source>
        <dbReference type="EMBL" id="RKO85513.1"/>
    </source>
</evidence>
<proteinExistence type="predicted"/>
<name>A0A4P9W2V0_9FUNG</name>
<evidence type="ECO:0000259" key="6">
    <source>
        <dbReference type="Pfam" id="PF00520"/>
    </source>
</evidence>
<feature type="transmembrane region" description="Helical" evidence="5">
    <location>
        <begin position="247"/>
        <end position="269"/>
    </location>
</feature>
<dbReference type="AlphaFoldDB" id="A0A4P9W2V0"/>
<gene>
    <name evidence="7" type="ORF">BDK51DRAFT_29076</name>
</gene>
<dbReference type="Gene3D" id="1.10.287.70">
    <property type="match status" value="1"/>
</dbReference>
<keyword evidence="4 5" id="KW-0472">Membrane</keyword>
<keyword evidence="8" id="KW-1185">Reference proteome</keyword>
<evidence type="ECO:0000256" key="1">
    <source>
        <dbReference type="ARBA" id="ARBA00004141"/>
    </source>
</evidence>
<dbReference type="Pfam" id="PF00520">
    <property type="entry name" value="Ion_trans"/>
    <property type="match status" value="1"/>
</dbReference>
<dbReference type="GO" id="GO:0005245">
    <property type="term" value="F:voltage-gated calcium channel activity"/>
    <property type="evidence" value="ECO:0007669"/>
    <property type="project" value="TreeGrafter"/>
</dbReference>
<feature type="transmembrane region" description="Helical" evidence="5">
    <location>
        <begin position="108"/>
        <end position="127"/>
    </location>
</feature>
<feature type="non-terminal residue" evidence="7">
    <location>
        <position position="416"/>
    </location>
</feature>
<reference evidence="8" key="1">
    <citation type="journal article" date="2018" name="Nat. Microbiol.">
        <title>Leveraging single-cell genomics to expand the fungal tree of life.</title>
        <authorList>
            <person name="Ahrendt S.R."/>
            <person name="Quandt C.A."/>
            <person name="Ciobanu D."/>
            <person name="Clum A."/>
            <person name="Salamov A."/>
            <person name="Andreopoulos B."/>
            <person name="Cheng J.F."/>
            <person name="Woyke T."/>
            <person name="Pelin A."/>
            <person name="Henrissat B."/>
            <person name="Reynolds N.K."/>
            <person name="Benny G.L."/>
            <person name="Smith M.E."/>
            <person name="James T.Y."/>
            <person name="Grigoriev I.V."/>
        </authorList>
    </citation>
    <scope>NUCLEOTIDE SEQUENCE [LARGE SCALE GENOMIC DNA]</scope>
</reference>
<feature type="transmembrane region" description="Helical" evidence="5">
    <location>
        <begin position="213"/>
        <end position="235"/>
    </location>
</feature>
<dbReference type="InterPro" id="IPR005821">
    <property type="entry name" value="Ion_trans_dom"/>
</dbReference>